<gene>
    <name evidence="2" type="ORF">A4H97_18495</name>
</gene>
<dbReference type="Pfam" id="PF07883">
    <property type="entry name" value="Cupin_2"/>
    <property type="match status" value="1"/>
</dbReference>
<evidence type="ECO:0000313" key="2">
    <source>
        <dbReference type="EMBL" id="OQP38709.1"/>
    </source>
</evidence>
<dbReference type="Proteomes" id="UP000192610">
    <property type="component" value="Unassembled WGS sequence"/>
</dbReference>
<proteinExistence type="predicted"/>
<dbReference type="PANTHER" id="PTHR36440">
    <property type="entry name" value="PUTATIVE (AFU_ORTHOLOGUE AFUA_8G07350)-RELATED"/>
    <property type="match status" value="1"/>
</dbReference>
<keyword evidence="3" id="KW-1185">Reference proteome</keyword>
<name>A0A1V9DY29_9BACT</name>
<dbReference type="PANTHER" id="PTHR36440:SF1">
    <property type="entry name" value="PUTATIVE (AFU_ORTHOLOGUE AFUA_8G07350)-RELATED"/>
    <property type="match status" value="1"/>
</dbReference>
<dbReference type="OrthoDB" id="1423961at2"/>
<sequence length="158" mass="17863">METKATHGFKVDAGQDRFNESITFLGGSFECKVSAMDSRSGLCVYDTTKMAKGGPPFHFHYTQDEWFYILEGEFIFKIGDDIFNAKTGDSVYAPRQIPHTFAKVGDANGRMLVVYQPAGTMDEFYQQASQLPDGTLRDFERLYRMHGMEIVGPSLKFD</sequence>
<organism evidence="2 3">
    <name type="scientific">Niastella yeongjuensis</name>
    <dbReference type="NCBI Taxonomy" id="354355"/>
    <lineage>
        <taxon>Bacteria</taxon>
        <taxon>Pseudomonadati</taxon>
        <taxon>Bacteroidota</taxon>
        <taxon>Chitinophagia</taxon>
        <taxon>Chitinophagales</taxon>
        <taxon>Chitinophagaceae</taxon>
        <taxon>Niastella</taxon>
    </lineage>
</organism>
<feature type="domain" description="Cupin type-2" evidence="1">
    <location>
        <begin position="53"/>
        <end position="115"/>
    </location>
</feature>
<evidence type="ECO:0000259" key="1">
    <source>
        <dbReference type="Pfam" id="PF07883"/>
    </source>
</evidence>
<dbReference type="Gene3D" id="2.60.120.10">
    <property type="entry name" value="Jelly Rolls"/>
    <property type="match status" value="1"/>
</dbReference>
<evidence type="ECO:0000313" key="3">
    <source>
        <dbReference type="Proteomes" id="UP000192610"/>
    </source>
</evidence>
<dbReference type="AlphaFoldDB" id="A0A1V9DY29"/>
<accession>A0A1V9DY29</accession>
<dbReference type="InterPro" id="IPR011051">
    <property type="entry name" value="RmlC_Cupin_sf"/>
</dbReference>
<protein>
    <recommendedName>
        <fullName evidence="1">Cupin type-2 domain-containing protein</fullName>
    </recommendedName>
</protein>
<dbReference type="InterPro" id="IPR013096">
    <property type="entry name" value="Cupin_2"/>
</dbReference>
<dbReference type="EMBL" id="LVXG01000082">
    <property type="protein sequence ID" value="OQP38709.1"/>
    <property type="molecule type" value="Genomic_DNA"/>
</dbReference>
<dbReference type="InterPro" id="IPR014710">
    <property type="entry name" value="RmlC-like_jellyroll"/>
</dbReference>
<comment type="caution">
    <text evidence="2">The sequence shown here is derived from an EMBL/GenBank/DDBJ whole genome shotgun (WGS) entry which is preliminary data.</text>
</comment>
<reference evidence="3" key="1">
    <citation type="submission" date="2016-04" db="EMBL/GenBank/DDBJ databases">
        <authorList>
            <person name="Chen L."/>
            <person name="Zhuang W."/>
            <person name="Wang G."/>
        </authorList>
    </citation>
    <scope>NUCLEOTIDE SEQUENCE [LARGE SCALE GENOMIC DNA]</scope>
    <source>
        <strain evidence="3">17621</strain>
    </source>
</reference>
<dbReference type="STRING" id="354355.SAMN05660816_02703"/>
<dbReference type="SUPFAM" id="SSF51182">
    <property type="entry name" value="RmlC-like cupins"/>
    <property type="match status" value="1"/>
</dbReference>
<dbReference type="InterPro" id="IPR053146">
    <property type="entry name" value="QDO-like"/>
</dbReference>
<dbReference type="RefSeq" id="WP_081204715.1">
    <property type="nucleotide sequence ID" value="NZ_FOCZ01000004.1"/>
</dbReference>